<dbReference type="Proteomes" id="UP000053593">
    <property type="component" value="Unassembled WGS sequence"/>
</dbReference>
<evidence type="ECO:0000256" key="1">
    <source>
        <dbReference type="SAM" id="MobiDB-lite"/>
    </source>
</evidence>
<evidence type="ECO:0000313" key="2">
    <source>
        <dbReference type="EMBL" id="KIK58799.1"/>
    </source>
</evidence>
<name>A0A0D0C8G5_9AGAR</name>
<gene>
    <name evidence="2" type="ORF">GYMLUDRAFT_60544</name>
</gene>
<evidence type="ECO:0000313" key="3">
    <source>
        <dbReference type="Proteomes" id="UP000053593"/>
    </source>
</evidence>
<reference evidence="2 3" key="1">
    <citation type="submission" date="2014-04" db="EMBL/GenBank/DDBJ databases">
        <title>Evolutionary Origins and Diversification of the Mycorrhizal Mutualists.</title>
        <authorList>
            <consortium name="DOE Joint Genome Institute"/>
            <consortium name="Mycorrhizal Genomics Consortium"/>
            <person name="Kohler A."/>
            <person name="Kuo A."/>
            <person name="Nagy L.G."/>
            <person name="Floudas D."/>
            <person name="Copeland A."/>
            <person name="Barry K.W."/>
            <person name="Cichocki N."/>
            <person name="Veneault-Fourrey C."/>
            <person name="LaButti K."/>
            <person name="Lindquist E.A."/>
            <person name="Lipzen A."/>
            <person name="Lundell T."/>
            <person name="Morin E."/>
            <person name="Murat C."/>
            <person name="Riley R."/>
            <person name="Ohm R."/>
            <person name="Sun H."/>
            <person name="Tunlid A."/>
            <person name="Henrissat B."/>
            <person name="Grigoriev I.V."/>
            <person name="Hibbett D.S."/>
            <person name="Martin F."/>
        </authorList>
    </citation>
    <scope>NUCLEOTIDE SEQUENCE [LARGE SCALE GENOMIC DNA]</scope>
    <source>
        <strain evidence="2 3">FD-317 M1</strain>
    </source>
</reference>
<keyword evidence="3" id="KW-1185">Reference proteome</keyword>
<organism evidence="2 3">
    <name type="scientific">Collybiopsis luxurians FD-317 M1</name>
    <dbReference type="NCBI Taxonomy" id="944289"/>
    <lineage>
        <taxon>Eukaryota</taxon>
        <taxon>Fungi</taxon>
        <taxon>Dikarya</taxon>
        <taxon>Basidiomycota</taxon>
        <taxon>Agaricomycotina</taxon>
        <taxon>Agaricomycetes</taxon>
        <taxon>Agaricomycetidae</taxon>
        <taxon>Agaricales</taxon>
        <taxon>Marasmiineae</taxon>
        <taxon>Omphalotaceae</taxon>
        <taxon>Collybiopsis</taxon>
        <taxon>Collybiopsis luxurians</taxon>
    </lineage>
</organism>
<feature type="compositionally biased region" description="Basic residues" evidence="1">
    <location>
        <begin position="8"/>
        <end position="18"/>
    </location>
</feature>
<feature type="region of interest" description="Disordered" evidence="1">
    <location>
        <begin position="87"/>
        <end position="106"/>
    </location>
</feature>
<feature type="compositionally biased region" description="Polar residues" evidence="1">
    <location>
        <begin position="93"/>
        <end position="104"/>
    </location>
</feature>
<accession>A0A0D0C8G5</accession>
<proteinExistence type="predicted"/>
<protein>
    <submittedName>
        <fullName evidence="2">Uncharacterized protein</fullName>
    </submittedName>
</protein>
<dbReference type="AlphaFoldDB" id="A0A0D0C8G5"/>
<sequence length="277" mass="29867">MDEMPAQLRRHSAKKSSTHNKSSATTLRKSRQGPLAPSPAPVLSNEASDNASTALETFREFNNDSEGGEAALVQNLTKNKLLRPPRDWKITSESDNNSYSQAEAETSKGILPTAAHKVAGKWVADSHGSTTKHAKGKEDVGASGPLSVHIGNEYFALPDEVKKTSRLLLSTSVNELWKQGLAYADVVNGIMQHLIQEAKNDGKGCPSILACVHKGKSIHLSRVSTLNGGEVWKNSRVYGKGFHNTKLILTSQKKVNEHTLKVIHKSMAASAGGEADI</sequence>
<feature type="region of interest" description="Disordered" evidence="1">
    <location>
        <begin position="1"/>
        <end position="53"/>
    </location>
</feature>
<dbReference type="HOGENOM" id="CLU_1004937_0_0_1"/>
<dbReference type="EMBL" id="KN834783">
    <property type="protein sequence ID" value="KIK58799.1"/>
    <property type="molecule type" value="Genomic_DNA"/>
</dbReference>